<organism evidence="2 3">
    <name type="scientific">Trueperella bernardiae</name>
    <dbReference type="NCBI Taxonomy" id="59561"/>
    <lineage>
        <taxon>Bacteria</taxon>
        <taxon>Bacillati</taxon>
        <taxon>Actinomycetota</taxon>
        <taxon>Actinomycetes</taxon>
        <taxon>Actinomycetales</taxon>
        <taxon>Actinomycetaceae</taxon>
        <taxon>Trueperella</taxon>
    </lineage>
</organism>
<feature type="transmembrane region" description="Helical" evidence="1">
    <location>
        <begin position="77"/>
        <end position="104"/>
    </location>
</feature>
<sequence length="209" mass="22805">MRAAFYKDLIANRTYIAVLALVLVAISAVGIYANQLIIFPFIFGMIGMLYFTATFARDAESKVNRTILAGPISRNELVNLNFLITLALGIVAFAVTGVLAYLMVEMPWKNTVLVASCAFAVTLLLTIIQLPLFYKFGPEKAKLFLVAVFIVVFAGSSFVGSNKQAIFQWVAKAITLPPLTNAGILLTVTIVLTAVSLWISRKIMAGKEF</sequence>
<name>A0A0W1KIV7_9ACTO</name>
<evidence type="ECO:0000313" key="2">
    <source>
        <dbReference type="EMBL" id="KTF03631.1"/>
    </source>
</evidence>
<accession>A0A0W1KIV7</accession>
<feature type="transmembrane region" description="Helical" evidence="1">
    <location>
        <begin position="141"/>
        <end position="159"/>
    </location>
</feature>
<evidence type="ECO:0000313" key="3">
    <source>
        <dbReference type="Proteomes" id="UP000054404"/>
    </source>
</evidence>
<dbReference type="STRING" id="59561.AQZ59_01591"/>
<feature type="transmembrane region" description="Helical" evidence="1">
    <location>
        <begin position="12"/>
        <end position="31"/>
    </location>
</feature>
<evidence type="ECO:0008006" key="4">
    <source>
        <dbReference type="Google" id="ProtNLM"/>
    </source>
</evidence>
<protein>
    <recommendedName>
        <fullName evidence="4">ABC-2 family transporter protein</fullName>
    </recommendedName>
</protein>
<dbReference type="PATRIC" id="fig|59561.3.peg.1585"/>
<dbReference type="AlphaFoldDB" id="A0A0W1KIV7"/>
<keyword evidence="1" id="KW-0472">Membrane</keyword>
<feature type="transmembrane region" description="Helical" evidence="1">
    <location>
        <begin position="37"/>
        <end position="56"/>
    </location>
</feature>
<dbReference type="Proteomes" id="UP000054404">
    <property type="component" value="Unassembled WGS sequence"/>
</dbReference>
<dbReference type="EMBL" id="LNIZ01000008">
    <property type="protein sequence ID" value="KTF03631.1"/>
    <property type="molecule type" value="Genomic_DNA"/>
</dbReference>
<feature type="transmembrane region" description="Helical" evidence="1">
    <location>
        <begin position="110"/>
        <end position="134"/>
    </location>
</feature>
<gene>
    <name evidence="2" type="ORF">AQZ59_01591</name>
</gene>
<dbReference type="Pfam" id="PF13346">
    <property type="entry name" value="ABC2_membrane_5"/>
    <property type="match status" value="1"/>
</dbReference>
<keyword evidence="1" id="KW-1133">Transmembrane helix</keyword>
<evidence type="ECO:0000256" key="1">
    <source>
        <dbReference type="SAM" id="Phobius"/>
    </source>
</evidence>
<proteinExistence type="predicted"/>
<feature type="transmembrane region" description="Helical" evidence="1">
    <location>
        <begin position="179"/>
        <end position="199"/>
    </location>
</feature>
<keyword evidence="1" id="KW-0812">Transmembrane</keyword>
<dbReference type="InterPro" id="IPR025699">
    <property type="entry name" value="ABC2_memb-like"/>
</dbReference>
<keyword evidence="3" id="KW-1185">Reference proteome</keyword>
<comment type="caution">
    <text evidence="2">The sequence shown here is derived from an EMBL/GenBank/DDBJ whole genome shotgun (WGS) entry which is preliminary data.</text>
</comment>
<dbReference type="RefSeq" id="WP_236698696.1">
    <property type="nucleotide sequence ID" value="NZ_LNIZ01000008.1"/>
</dbReference>
<reference evidence="2 3" key="1">
    <citation type="submission" date="2015-11" db="EMBL/GenBank/DDBJ databases">
        <title>Draft Genome Sequence of the Type Strain Trueperella bernardiae LCDC 89-0504T, Isolated from Blood Culture.</title>
        <authorList>
            <person name="Bernier A.-M."/>
            <person name="Bernard K."/>
        </authorList>
    </citation>
    <scope>NUCLEOTIDE SEQUENCE [LARGE SCALE GENOMIC DNA]</scope>
    <source>
        <strain evidence="2 3">LCDC 89-0504</strain>
    </source>
</reference>